<dbReference type="GO" id="GO:0016787">
    <property type="term" value="F:hydrolase activity"/>
    <property type="evidence" value="ECO:0007669"/>
    <property type="project" value="UniProtKB-KW"/>
</dbReference>
<dbReference type="PANTHER" id="PTHR43139:SF52">
    <property type="entry name" value="SI:DKEY-122A22.2"/>
    <property type="match status" value="1"/>
</dbReference>
<dbReference type="SUPFAM" id="SSF53474">
    <property type="entry name" value="alpha/beta-Hydrolases"/>
    <property type="match status" value="1"/>
</dbReference>
<dbReference type="InterPro" id="IPR000073">
    <property type="entry name" value="AB_hydrolase_1"/>
</dbReference>
<protein>
    <submittedName>
        <fullName evidence="2">Alpha/beta hydrolase</fullName>
    </submittedName>
</protein>
<dbReference type="AlphaFoldDB" id="A0A9J6ZFA4"/>
<accession>A0A9J6ZFA4</accession>
<name>A0A9J6ZFA4_9BACL</name>
<dbReference type="Proteomes" id="UP001056756">
    <property type="component" value="Chromosome"/>
</dbReference>
<dbReference type="PANTHER" id="PTHR43139">
    <property type="entry name" value="SI:DKEY-122A22.2"/>
    <property type="match status" value="1"/>
</dbReference>
<sequence>MTIHYEEYGVNNAPLMLFLHGGGVSNWMWDEQIHYFRNYHVVVPDLPEQGLSANVGKFSIEYSAEQLNKLIIEKGTGKKVIVIGFSLGAQIAIQMLSMQPQLIDYAIINSALVRPSPLAKLLIKPTIRLTYPLVRNRSFARLQAKTLYVHHNYFEKYYRESCQMKLETLVRILEENMSFAIPDQFQLATTKILVTVGAKENFMMKKSAVDLVHNNINCRGLIIANVGHGLPLANSTYFNQMVEDWIREEKLPQNCKVIQ</sequence>
<gene>
    <name evidence="2" type="ORF">NAG76_22030</name>
</gene>
<organism evidence="2 3">
    <name type="scientific">Candidatus Pristimantibacillus lignocellulolyticus</name>
    <dbReference type="NCBI Taxonomy" id="2994561"/>
    <lineage>
        <taxon>Bacteria</taxon>
        <taxon>Bacillati</taxon>
        <taxon>Bacillota</taxon>
        <taxon>Bacilli</taxon>
        <taxon>Bacillales</taxon>
        <taxon>Paenibacillaceae</taxon>
        <taxon>Candidatus Pristimantibacillus</taxon>
    </lineage>
</organism>
<keyword evidence="2" id="KW-0378">Hydrolase</keyword>
<reference evidence="2" key="1">
    <citation type="submission" date="2022-05" db="EMBL/GenBank/DDBJ databases">
        <title>Novel bacterial taxa in a minimal lignocellulolytic consortium and its capacity to transform plastics disclosed by genome-resolved metagenomics.</title>
        <authorList>
            <person name="Rodriguez C.A.D."/>
            <person name="Diaz-Garcia L."/>
            <person name="Herrera K."/>
            <person name="Tarazona N.A."/>
            <person name="Sproer C."/>
            <person name="Overmann J."/>
            <person name="Jimenez D.J."/>
        </authorList>
    </citation>
    <scope>NUCLEOTIDE SEQUENCE</scope>
    <source>
        <strain evidence="2">MAG5</strain>
    </source>
</reference>
<evidence type="ECO:0000313" key="2">
    <source>
        <dbReference type="EMBL" id="URN94465.1"/>
    </source>
</evidence>
<evidence type="ECO:0000259" key="1">
    <source>
        <dbReference type="Pfam" id="PF12697"/>
    </source>
</evidence>
<proteinExistence type="predicted"/>
<dbReference type="InterPro" id="IPR052370">
    <property type="entry name" value="Meta-cleavage_hydrolase"/>
</dbReference>
<dbReference type="KEGG" id="plig:NAG76_22030"/>
<evidence type="ECO:0000313" key="3">
    <source>
        <dbReference type="Proteomes" id="UP001056756"/>
    </source>
</evidence>
<feature type="domain" description="AB hydrolase-1" evidence="1">
    <location>
        <begin position="17"/>
        <end position="230"/>
    </location>
</feature>
<dbReference type="InterPro" id="IPR029058">
    <property type="entry name" value="AB_hydrolase_fold"/>
</dbReference>
<dbReference type="Pfam" id="PF12697">
    <property type="entry name" value="Abhydrolase_6"/>
    <property type="match status" value="1"/>
</dbReference>
<dbReference type="EMBL" id="CP097899">
    <property type="protein sequence ID" value="URN94465.1"/>
    <property type="molecule type" value="Genomic_DNA"/>
</dbReference>
<dbReference type="Gene3D" id="3.40.50.1820">
    <property type="entry name" value="alpha/beta hydrolase"/>
    <property type="match status" value="1"/>
</dbReference>